<name>A0ABV5UMV2_9MICC</name>
<organism evidence="2 3">
    <name type="scientific">Arthrobacter methylotrophus</name>
    <dbReference type="NCBI Taxonomy" id="121291"/>
    <lineage>
        <taxon>Bacteria</taxon>
        <taxon>Bacillati</taxon>
        <taxon>Actinomycetota</taxon>
        <taxon>Actinomycetes</taxon>
        <taxon>Micrococcales</taxon>
        <taxon>Micrococcaceae</taxon>
        <taxon>Arthrobacter</taxon>
    </lineage>
</organism>
<accession>A0ABV5UMV2</accession>
<evidence type="ECO:0000313" key="3">
    <source>
        <dbReference type="Proteomes" id="UP001589536"/>
    </source>
</evidence>
<dbReference type="RefSeq" id="WP_345052199.1">
    <property type="nucleotide sequence ID" value="NZ_BAABED010000001.1"/>
</dbReference>
<comment type="caution">
    <text evidence="2">The sequence shown here is derived from an EMBL/GenBank/DDBJ whole genome shotgun (WGS) entry which is preliminary data.</text>
</comment>
<proteinExistence type="predicted"/>
<gene>
    <name evidence="2" type="ORF">ACFFPI_06715</name>
</gene>
<sequence length="82" mass="8754">MKPGNDLFYDPLGPSSAANAGPNSRAAMDWPQQGRRPETSASGTGVPGRQSHPDNGKAAAREAALLSVRRDLERLARLRMTP</sequence>
<protein>
    <submittedName>
        <fullName evidence="2">Uncharacterized protein</fullName>
    </submittedName>
</protein>
<dbReference type="EMBL" id="JBHMBH010000018">
    <property type="protein sequence ID" value="MFB9713843.1"/>
    <property type="molecule type" value="Genomic_DNA"/>
</dbReference>
<evidence type="ECO:0000256" key="1">
    <source>
        <dbReference type="SAM" id="MobiDB-lite"/>
    </source>
</evidence>
<keyword evidence="3" id="KW-1185">Reference proteome</keyword>
<reference evidence="2 3" key="1">
    <citation type="submission" date="2024-09" db="EMBL/GenBank/DDBJ databases">
        <authorList>
            <person name="Sun Q."/>
            <person name="Mori K."/>
        </authorList>
    </citation>
    <scope>NUCLEOTIDE SEQUENCE [LARGE SCALE GENOMIC DNA]</scope>
    <source>
        <strain evidence="2 3">JCM 13519</strain>
    </source>
</reference>
<feature type="region of interest" description="Disordered" evidence="1">
    <location>
        <begin position="1"/>
        <end position="60"/>
    </location>
</feature>
<evidence type="ECO:0000313" key="2">
    <source>
        <dbReference type="EMBL" id="MFB9713843.1"/>
    </source>
</evidence>
<dbReference type="Proteomes" id="UP001589536">
    <property type="component" value="Unassembled WGS sequence"/>
</dbReference>